<evidence type="ECO:0000256" key="1">
    <source>
        <dbReference type="SAM" id="SignalP"/>
    </source>
</evidence>
<gene>
    <name evidence="3" type="ORF">AM493_09920</name>
</gene>
<comment type="caution">
    <text evidence="3">The sequence shown here is derived from an EMBL/GenBank/DDBJ whole genome shotgun (WGS) entry which is preliminary data.</text>
</comment>
<feature type="domain" description="DUF3857" evidence="2">
    <location>
        <begin position="75"/>
        <end position="234"/>
    </location>
</feature>
<dbReference type="InterPro" id="IPR024618">
    <property type="entry name" value="DUF3857"/>
</dbReference>
<keyword evidence="4" id="KW-1185">Reference proteome</keyword>
<dbReference type="EMBL" id="LIYD01000005">
    <property type="protein sequence ID" value="KOS06315.1"/>
    <property type="molecule type" value="Genomic_DNA"/>
</dbReference>
<feature type="chain" id="PRO_5005818182" evidence="1">
    <location>
        <begin position="21"/>
        <end position="651"/>
    </location>
</feature>
<name>A0A0M8MB00_9FLAO</name>
<dbReference type="Pfam" id="PF12969">
    <property type="entry name" value="DUF3857"/>
    <property type="match status" value="1"/>
</dbReference>
<feature type="signal peptide" evidence="1">
    <location>
        <begin position="1"/>
        <end position="20"/>
    </location>
</feature>
<dbReference type="Proteomes" id="UP000037755">
    <property type="component" value="Unassembled WGS sequence"/>
</dbReference>
<dbReference type="OrthoDB" id="98874at2"/>
<protein>
    <submittedName>
        <fullName evidence="3">Transglutaminase</fullName>
    </submittedName>
</protein>
<dbReference type="STRING" id="1202724.AM493_09920"/>
<proteinExistence type="predicted"/>
<accession>A0A0M8MB00</accession>
<dbReference type="Gene3D" id="2.60.120.1130">
    <property type="match status" value="1"/>
</dbReference>
<evidence type="ECO:0000259" key="2">
    <source>
        <dbReference type="Pfam" id="PF12969"/>
    </source>
</evidence>
<dbReference type="RefSeq" id="WP_054407814.1">
    <property type="nucleotide sequence ID" value="NZ_FOYA01000001.1"/>
</dbReference>
<dbReference type="AlphaFoldDB" id="A0A0M8MB00"/>
<reference evidence="3 4" key="1">
    <citation type="submission" date="2015-08" db="EMBL/GenBank/DDBJ databases">
        <title>Whole genome sequence of Flavobacterium akiainvivens IK-1T, from decaying Wikstroemia oahuensis, an endemic Hawaiian shrub.</title>
        <authorList>
            <person name="Wan X."/>
            <person name="Hou S."/>
            <person name="Saito J."/>
            <person name="Donachie S."/>
        </authorList>
    </citation>
    <scope>NUCLEOTIDE SEQUENCE [LARGE SCALE GENOMIC DNA]</scope>
    <source>
        <strain evidence="3 4">IK-1</strain>
    </source>
</reference>
<dbReference type="Gene3D" id="3.10.620.30">
    <property type="match status" value="1"/>
</dbReference>
<evidence type="ECO:0000313" key="4">
    <source>
        <dbReference type="Proteomes" id="UP000037755"/>
    </source>
</evidence>
<organism evidence="3 4">
    <name type="scientific">Flavobacterium akiainvivens</name>
    <dbReference type="NCBI Taxonomy" id="1202724"/>
    <lineage>
        <taxon>Bacteria</taxon>
        <taxon>Pseudomonadati</taxon>
        <taxon>Bacteroidota</taxon>
        <taxon>Flavobacteriia</taxon>
        <taxon>Flavobacteriales</taxon>
        <taxon>Flavobacteriaceae</taxon>
        <taxon>Flavobacterium</taxon>
    </lineage>
</organism>
<sequence>MLKKIISLLVVALAAHTAIAQDYVKPKAPGVTVADLQEQQSPIDSTAAAAYLYRYGNTYYILNGNYWEMVTEVFTRVKIYKKEGYDYANLELDYYSGGRKARGKFENAVTYNYQEGKIVATRAQDESAFEQELNDDYSRRTITLPNVKEGSIIEYSTKITTPYFGHLEDWYFQYDIPAVNVQYDIRIPIYFIYNVYLVGYVDVKSAEKPRLLLNTTTDTNEFFYTYKAANVKPFKDEAYVSNKENFIGKLQHELCKVQLPHQTIQNYATNWEDTSRKIFGRDAFGRELKQDSYFKDDLEALLAGIQGDEAKMQVVFKYVQNRMVWDKRHGYICEKGVKEAYKQKLGNVGDINLMLTAMLREAGLDANPVVVSTREHGVAQFPSMYSYNYVISSVKLADKTILLDATSKYTSPGILPTRALNWKGRLIKKNGDNEEIDLMPKTNSRKAITIVGTVSADGTLTGKARDHYLQQRGYGYREAYAEMNIDDYLAEFEGEYPGLEVSDYKMTGQDEPDKPLVEEYAFVHKNVAEIIGDKIYISPMLFFTEKESPFKAEKREYPVDFIYPREDRYALSITIPDGYTVASLPKALNIGMQENLGSFKYILAQNGNVVQVSAVITINYASISADYYTVLKDFYSKMIEKQNEKIVLIKA</sequence>
<dbReference type="Gene3D" id="2.60.40.3140">
    <property type="match status" value="1"/>
</dbReference>
<evidence type="ECO:0000313" key="3">
    <source>
        <dbReference type="EMBL" id="KOS06315.1"/>
    </source>
</evidence>
<keyword evidence="1" id="KW-0732">Signal</keyword>
<dbReference type="PATRIC" id="fig|1202724.3.peg.2058"/>